<organism evidence="1">
    <name type="scientific">Cacopsylla melanoneura</name>
    <dbReference type="NCBI Taxonomy" id="428564"/>
    <lineage>
        <taxon>Eukaryota</taxon>
        <taxon>Metazoa</taxon>
        <taxon>Ecdysozoa</taxon>
        <taxon>Arthropoda</taxon>
        <taxon>Hexapoda</taxon>
        <taxon>Insecta</taxon>
        <taxon>Pterygota</taxon>
        <taxon>Neoptera</taxon>
        <taxon>Paraneoptera</taxon>
        <taxon>Hemiptera</taxon>
        <taxon>Sternorrhyncha</taxon>
        <taxon>Psylloidea</taxon>
        <taxon>Psyllidae</taxon>
        <taxon>Psyllinae</taxon>
        <taxon>Cacopsylla</taxon>
    </lineage>
</organism>
<dbReference type="EMBL" id="HBUF01256117">
    <property type="protein sequence ID" value="CAG6681554.1"/>
    <property type="molecule type" value="Transcribed_RNA"/>
</dbReference>
<reference evidence="1" key="1">
    <citation type="submission" date="2021-05" db="EMBL/GenBank/DDBJ databases">
        <authorList>
            <person name="Alioto T."/>
            <person name="Alioto T."/>
            <person name="Gomez Garrido J."/>
        </authorList>
    </citation>
    <scope>NUCLEOTIDE SEQUENCE</scope>
</reference>
<dbReference type="EMBL" id="HBUF01256120">
    <property type="protein sequence ID" value="CAG6681555.1"/>
    <property type="molecule type" value="Transcribed_RNA"/>
</dbReference>
<dbReference type="AlphaFoldDB" id="A0A8D8T8C5"/>
<protein>
    <submittedName>
        <fullName evidence="1">Uncharacterized protein</fullName>
    </submittedName>
</protein>
<sequence>MLRKIVRRIYGAVQEDDTWRIRYNDEINNILHGEDIVRFIKSQRLRWYGHVERMDETRMPRKVLKVQSYGSRNAASDVRGESHMTSYISLPLLSCITHCTMLAHHTNR</sequence>
<evidence type="ECO:0000313" key="1">
    <source>
        <dbReference type="EMBL" id="CAG6681555.1"/>
    </source>
</evidence>
<name>A0A8D8T8C5_9HEMI</name>
<accession>A0A8D8T8C5</accession>
<proteinExistence type="predicted"/>